<sequence>MFKTAIVATLAAILAVTFAGAQSGAVCGQDTTLSGLVRCAAEAAAVLPEDKRVRLRPDMLRTAQSVGGDALETEIAGRMPQAPAKQRTDTGPYPDYGWQAAKDLIETGGIEALMEAARAKSGPLRYGRAEALLAAGQRAAGFGLDDGTARQLAAQDGLAWRLNEVLLEMARSAEAFEAGDLAHAAARLAALRCDLKTFDTARTMTLAPDAIRYTFWRARITGDRAGLPTAIMTGASSEDTRPIRQALDGIEFLAEFGACDG</sequence>
<keyword evidence="1" id="KW-0732">Signal</keyword>
<dbReference type="AlphaFoldDB" id="A0A399RL82"/>
<accession>A0A399RL82</accession>
<organism evidence="2 3">
    <name type="scientific">Henriciella mobilis</name>
    <dbReference type="NCBI Taxonomy" id="2305467"/>
    <lineage>
        <taxon>Bacteria</taxon>
        <taxon>Pseudomonadati</taxon>
        <taxon>Pseudomonadota</taxon>
        <taxon>Alphaproteobacteria</taxon>
        <taxon>Hyphomonadales</taxon>
        <taxon>Hyphomonadaceae</taxon>
        <taxon>Henriciella</taxon>
    </lineage>
</organism>
<feature type="signal peptide" evidence="1">
    <location>
        <begin position="1"/>
        <end position="21"/>
    </location>
</feature>
<evidence type="ECO:0000313" key="3">
    <source>
        <dbReference type="Proteomes" id="UP000266385"/>
    </source>
</evidence>
<dbReference type="RefSeq" id="WP_119374517.1">
    <property type="nucleotide sequence ID" value="NZ_QWFX01000005.1"/>
</dbReference>
<keyword evidence="3" id="KW-1185">Reference proteome</keyword>
<feature type="chain" id="PRO_5017244267" evidence="1">
    <location>
        <begin position="22"/>
        <end position="261"/>
    </location>
</feature>
<name>A0A399RL82_9PROT</name>
<evidence type="ECO:0000313" key="2">
    <source>
        <dbReference type="EMBL" id="RIJ32436.1"/>
    </source>
</evidence>
<evidence type="ECO:0000256" key="1">
    <source>
        <dbReference type="SAM" id="SignalP"/>
    </source>
</evidence>
<dbReference type="OrthoDB" id="7618609at2"/>
<comment type="caution">
    <text evidence="2">The sequence shown here is derived from an EMBL/GenBank/DDBJ whole genome shotgun (WGS) entry which is preliminary data.</text>
</comment>
<proteinExistence type="predicted"/>
<dbReference type="EMBL" id="QWFX01000005">
    <property type="protein sequence ID" value="RIJ32436.1"/>
    <property type="molecule type" value="Genomic_DNA"/>
</dbReference>
<dbReference type="Proteomes" id="UP000266385">
    <property type="component" value="Unassembled WGS sequence"/>
</dbReference>
<reference evidence="2 3" key="1">
    <citation type="submission" date="2018-08" db="EMBL/GenBank/DDBJ databases">
        <title>Henriciella mobilis sp. nov., isolated from seawater.</title>
        <authorList>
            <person name="Cheng H."/>
            <person name="Wu Y.-H."/>
            <person name="Xu X.-W."/>
            <person name="Guo L.-L."/>
        </authorList>
    </citation>
    <scope>NUCLEOTIDE SEQUENCE [LARGE SCALE GENOMIC DNA]</scope>
    <source>
        <strain evidence="2 3">JN25</strain>
    </source>
</reference>
<protein>
    <submittedName>
        <fullName evidence="2">Uncharacterized protein</fullName>
    </submittedName>
</protein>
<gene>
    <name evidence="2" type="ORF">D1223_00835</name>
</gene>